<proteinExistence type="predicted"/>
<reference evidence="1 2" key="1">
    <citation type="submission" date="2018-10" db="EMBL/GenBank/DDBJ databases">
        <authorList>
            <person name="Zhang X."/>
        </authorList>
    </citation>
    <scope>NUCLEOTIDE SEQUENCE [LARGE SCALE GENOMIC DNA]</scope>
    <source>
        <strain evidence="1 2">SK-G1</strain>
    </source>
</reference>
<dbReference type="RefSeq" id="WP_122015635.1">
    <property type="nucleotide sequence ID" value="NZ_CP033169.1"/>
</dbReference>
<accession>A0A3G2R964</accession>
<name>A0A3G2R964_9FIRM</name>
<keyword evidence="2" id="KW-1185">Reference proteome</keyword>
<sequence>MYRLKTIMALLMAASLIFPITPWKMDRARADVSNNFNPKIYVDGTEISQGQKGVDYGAGSISIEYDSSFVLNGGRSINEIKITANGRYDETDKFDVLLAPGRITFNLKQIPGQPAPVRLRPISLYSIYIPYGLFKNSSGVTNPAVNFYLSQKVSKTRQIF</sequence>
<evidence type="ECO:0000313" key="2">
    <source>
        <dbReference type="Proteomes" id="UP000280960"/>
    </source>
</evidence>
<dbReference type="AlphaFoldDB" id="A0A3G2R964"/>
<gene>
    <name evidence="1" type="ORF">D2962_16720</name>
</gene>
<dbReference type="Proteomes" id="UP000280960">
    <property type="component" value="Chromosome"/>
</dbReference>
<dbReference type="KEGG" id="bacg:D2962_16720"/>
<evidence type="ECO:0000313" key="1">
    <source>
        <dbReference type="EMBL" id="AYO32020.1"/>
    </source>
</evidence>
<protein>
    <submittedName>
        <fullName evidence="1">Uncharacterized protein</fullName>
    </submittedName>
</protein>
<organism evidence="1 2">
    <name type="scientific">Biomaibacter acetigenes</name>
    <dbReference type="NCBI Taxonomy" id="2316383"/>
    <lineage>
        <taxon>Bacteria</taxon>
        <taxon>Bacillati</taxon>
        <taxon>Bacillota</taxon>
        <taxon>Clostridia</taxon>
        <taxon>Thermosediminibacterales</taxon>
        <taxon>Tepidanaerobacteraceae</taxon>
        <taxon>Biomaibacter</taxon>
    </lineage>
</organism>
<dbReference type="EMBL" id="CP033169">
    <property type="protein sequence ID" value="AYO32020.1"/>
    <property type="molecule type" value="Genomic_DNA"/>
</dbReference>